<organismHost>
    <name type="scientific">Crocodylus johnstoni</name>
    <name type="common">Australian freshwater crocodile</name>
    <dbReference type="NCBI Taxonomy" id="184234"/>
</organismHost>
<protein>
    <submittedName>
        <fullName evidence="2">Myristylated protein</fullName>
    </submittedName>
</protein>
<gene>
    <name evidence="2" type="ORF">CRV081</name>
</gene>
<dbReference type="RefSeq" id="YP_784271.1">
    <property type="nucleotide sequence ID" value="NC_008030.1"/>
</dbReference>
<evidence type="ECO:0000313" key="2">
    <source>
        <dbReference type="EMBL" id="ABJ08972.1"/>
    </source>
</evidence>
<evidence type="ECO:0000313" key="3">
    <source>
        <dbReference type="Proteomes" id="UP000011300"/>
    </source>
</evidence>
<keyword evidence="1" id="KW-0472">Membrane</keyword>
<accession>Q070H0</accession>
<keyword evidence="1" id="KW-1133">Transmembrane helix</keyword>
<dbReference type="EMBL" id="DQ356948">
    <property type="protein sequence ID" value="ABJ08972.1"/>
    <property type="molecule type" value="Genomic_DNA"/>
</dbReference>
<organism evidence="2 3">
    <name type="scientific">Nile crocodilepox virus (isolate Crocodylus niloticus/Zimbabwe/Ume/2001)</name>
    <name type="common">CRV</name>
    <dbReference type="NCBI Taxonomy" id="1289473"/>
    <lineage>
        <taxon>Viruses</taxon>
        <taxon>Varidnaviria</taxon>
        <taxon>Bamfordvirae</taxon>
        <taxon>Nucleocytoviricota</taxon>
        <taxon>Pokkesviricetes</taxon>
        <taxon>Chitovirales</taxon>
        <taxon>Poxviridae</taxon>
        <taxon>Chordopoxvirinae</taxon>
        <taxon>Crocodylidpoxvirus</taxon>
        <taxon>Crocodylidpoxvirus nilecrocodilepox</taxon>
        <taxon>Nile crocodilepox virus</taxon>
    </lineage>
</organism>
<reference evidence="2 3" key="1">
    <citation type="journal article" date="2006" name="J. Virol.">
        <title>Genome of crocodilepox virus.</title>
        <authorList>
            <person name="Afonso C.L."/>
            <person name="Tulman E.R."/>
            <person name="Delhon G."/>
            <person name="Lu Z."/>
            <person name="Viljoen G.J."/>
            <person name="Wallace D.B."/>
            <person name="Kutish G.F."/>
            <person name="Rock D.L."/>
        </authorList>
    </citation>
    <scope>NUCLEOTIDE SEQUENCE [LARGE SCALE GENOMIC DNA]</scope>
    <source>
        <strain evidence="3">Isolate Crocodylus niloticus/Zimbabwe/Ume/2001</strain>
    </source>
</reference>
<dbReference type="KEGG" id="vg:4363344"/>
<organismHost>
    <name type="scientific">Crocodylus porosus</name>
    <name type="common">Saltwater crocodile</name>
    <name type="synonym">Estuarine crocodile</name>
    <dbReference type="NCBI Taxonomy" id="8502"/>
</organismHost>
<dbReference type="InterPro" id="IPR004251">
    <property type="entry name" value="Pox_virus_G9/A16"/>
</dbReference>
<evidence type="ECO:0000256" key="1">
    <source>
        <dbReference type="SAM" id="Phobius"/>
    </source>
</evidence>
<sequence length="328" mass="36520">MGASLSVSSRAPTRAGHTAEMDLNAYAMLDALHAMAAGEDRPVGYVTPDQVPALRKLLPEFDLAEEIGGLYRVRRRTFLADPARCCADPRLGYYWETADGQTSPYYDYLKDPSLRTCDPRSRDLLGSDYCDATMKTRCAGEAAAALCSEWIAAAVVGRGSRDVNDFMAARCRADVTRPLCEDWIHALRVANTREFDALADDVLMRQPASFKSARMRCSFPSAATLTVAARVIEPRECWDPNCVNGNANFFLSENYRNLSLCSIYRCNIDIVSLRMDPKSRLMVSCHDPLKDAGAKKIDVVRENVARSFPLNRSYFLLVFVVILIIAFI</sequence>
<dbReference type="Pfam" id="PF03003">
    <property type="entry name" value="Pox_G9-A16"/>
    <property type="match status" value="1"/>
</dbReference>
<proteinExistence type="predicted"/>
<dbReference type="Proteomes" id="UP000011300">
    <property type="component" value="Segment"/>
</dbReference>
<keyword evidence="1" id="KW-0812">Transmembrane</keyword>
<name>Q070H0_CPRVZ</name>
<dbReference type="GeneID" id="4363344"/>
<feature type="transmembrane region" description="Helical" evidence="1">
    <location>
        <begin position="310"/>
        <end position="327"/>
    </location>
</feature>
<organismHost>
    <name type="scientific">Crocodylus niloticus</name>
    <name type="common">Nile crocodile</name>
    <name type="synonym">African crocodile</name>
    <dbReference type="NCBI Taxonomy" id="8501"/>
</organismHost>
<keyword evidence="3" id="KW-1185">Reference proteome</keyword>